<dbReference type="EMBL" id="AMCI01000459">
    <property type="protein sequence ID" value="EJX09113.1"/>
    <property type="molecule type" value="Genomic_DNA"/>
</dbReference>
<name>J9H0G4_9ZZZZ</name>
<feature type="non-terminal residue" evidence="1">
    <location>
        <position position="1"/>
    </location>
</feature>
<organism evidence="1">
    <name type="scientific">gut metagenome</name>
    <dbReference type="NCBI Taxonomy" id="749906"/>
    <lineage>
        <taxon>unclassified sequences</taxon>
        <taxon>metagenomes</taxon>
        <taxon>organismal metagenomes</taxon>
    </lineage>
</organism>
<gene>
    <name evidence="1" type="ORF">EVA_02774</name>
</gene>
<proteinExistence type="predicted"/>
<protein>
    <submittedName>
        <fullName evidence="1">Uncharacterized protein</fullName>
    </submittedName>
</protein>
<comment type="caution">
    <text evidence="1">The sequence shown here is derived from an EMBL/GenBank/DDBJ whole genome shotgun (WGS) entry which is preliminary data.</text>
</comment>
<accession>J9H0G4</accession>
<reference evidence="1" key="1">
    <citation type="journal article" date="2012" name="PLoS ONE">
        <title>Gene sets for utilization of primary and secondary nutrition supplies in the distal gut of endangered iberian lynx.</title>
        <authorList>
            <person name="Alcaide M."/>
            <person name="Messina E."/>
            <person name="Richter M."/>
            <person name="Bargiela R."/>
            <person name="Peplies J."/>
            <person name="Huws S.A."/>
            <person name="Newbold C.J."/>
            <person name="Golyshin P.N."/>
            <person name="Simon M.A."/>
            <person name="Lopez G."/>
            <person name="Yakimov M.M."/>
            <person name="Ferrer M."/>
        </authorList>
    </citation>
    <scope>NUCLEOTIDE SEQUENCE</scope>
</reference>
<evidence type="ECO:0000313" key="1">
    <source>
        <dbReference type="EMBL" id="EJX09113.1"/>
    </source>
</evidence>
<dbReference type="AlphaFoldDB" id="J9H0G4"/>
<sequence length="35" mass="3976">DWMWYIVVVRGELVGVTDDFLVRYLCENNAEVGGG</sequence>